<dbReference type="GeneID" id="38133060"/>
<gene>
    <name evidence="1" type="ORF">BDQ94DRAFT_135597</name>
</gene>
<organism evidence="1 2">
    <name type="scientific">Aspergillus welwitschiae</name>
    <dbReference type="NCBI Taxonomy" id="1341132"/>
    <lineage>
        <taxon>Eukaryota</taxon>
        <taxon>Fungi</taxon>
        <taxon>Dikarya</taxon>
        <taxon>Ascomycota</taxon>
        <taxon>Pezizomycotina</taxon>
        <taxon>Eurotiomycetes</taxon>
        <taxon>Eurotiomycetidae</taxon>
        <taxon>Eurotiales</taxon>
        <taxon>Aspergillaceae</taxon>
        <taxon>Aspergillus</taxon>
        <taxon>Aspergillus subgen. Circumdati</taxon>
    </lineage>
</organism>
<dbReference type="RefSeq" id="XP_026631086.1">
    <property type="nucleotide sequence ID" value="XM_026764704.1"/>
</dbReference>
<protein>
    <submittedName>
        <fullName evidence="1">Uncharacterized protein</fullName>
    </submittedName>
</protein>
<reference evidence="1 2" key="1">
    <citation type="submission" date="2018-07" db="EMBL/GenBank/DDBJ databases">
        <title>The genomes of Aspergillus section Nigri reveals drivers in fungal speciation.</title>
        <authorList>
            <consortium name="DOE Joint Genome Institute"/>
            <person name="Vesth T.C."/>
            <person name="Nybo J."/>
            <person name="Theobald S."/>
            <person name="Brandl J."/>
            <person name="Frisvad J.C."/>
            <person name="Nielsen K.F."/>
            <person name="Lyhne E.K."/>
            <person name="Kogle M.E."/>
            <person name="Kuo A."/>
            <person name="Riley R."/>
            <person name="Clum A."/>
            <person name="Nolan M."/>
            <person name="Lipzen A."/>
            <person name="Salamov A."/>
            <person name="Henrissat B."/>
            <person name="Wiebenga A."/>
            <person name="De vries R.P."/>
            <person name="Grigoriev I.V."/>
            <person name="Mortensen U.H."/>
            <person name="Andersen M.R."/>
            <person name="Baker S.E."/>
        </authorList>
    </citation>
    <scope>NUCLEOTIDE SEQUENCE [LARGE SCALE GENOMIC DNA]</scope>
    <source>
        <strain evidence="1 2">CBS 139.54b</strain>
    </source>
</reference>
<accession>A0A3F3QFL1</accession>
<name>A0A3F3QFL1_9EURO</name>
<proteinExistence type="predicted"/>
<dbReference type="Proteomes" id="UP000253729">
    <property type="component" value="Unassembled WGS sequence"/>
</dbReference>
<evidence type="ECO:0000313" key="1">
    <source>
        <dbReference type="EMBL" id="RDH38064.1"/>
    </source>
</evidence>
<keyword evidence="2" id="KW-1185">Reference proteome</keyword>
<evidence type="ECO:0000313" key="2">
    <source>
        <dbReference type="Proteomes" id="UP000253729"/>
    </source>
</evidence>
<dbReference type="EMBL" id="KZ852034">
    <property type="protein sequence ID" value="RDH38064.1"/>
    <property type="molecule type" value="Genomic_DNA"/>
</dbReference>
<dbReference type="AlphaFoldDB" id="A0A3F3QFL1"/>
<sequence length="61" mass="6968">MLEASALLHGDGFVHTITCTFPSPYYIYYIIQIAKQTDIDIKPSNILINSTPTQHQYQPQQ</sequence>